<evidence type="ECO:0000313" key="1">
    <source>
        <dbReference type="EMBL" id="APF20429.1"/>
    </source>
</evidence>
<dbReference type="AlphaFoldDB" id="A0A1J1CCI8"/>
<dbReference type="EMBL" id="CP018099">
    <property type="protein sequence ID" value="APF20429.1"/>
    <property type="molecule type" value="Genomic_DNA"/>
</dbReference>
<name>A0A1J1CCI8_CALAY</name>
<dbReference type="KEGG" id="caby:Cabys_3683"/>
<evidence type="ECO:0000313" key="2">
    <source>
        <dbReference type="Proteomes" id="UP000183868"/>
    </source>
</evidence>
<reference evidence="1 2" key="1">
    <citation type="submission" date="2016-11" db="EMBL/GenBank/DDBJ databases">
        <title>Genomic analysis of Caldithrix abyssi and proposal of a novel bacterial phylum Caldithrichaeota.</title>
        <authorList>
            <person name="Kublanov I."/>
            <person name="Sigalova O."/>
            <person name="Gavrilov S."/>
            <person name="Lebedinsky A."/>
            <person name="Ivanova N."/>
            <person name="Daum C."/>
            <person name="Reddy T."/>
            <person name="Klenk H.P."/>
            <person name="Goker M."/>
            <person name="Reva O."/>
            <person name="Miroshnichenko M."/>
            <person name="Kyprides N."/>
            <person name="Woyke T."/>
            <person name="Gelfand M."/>
        </authorList>
    </citation>
    <scope>NUCLEOTIDE SEQUENCE [LARGE SCALE GENOMIC DNA]</scope>
    <source>
        <strain evidence="1 2">LF13</strain>
    </source>
</reference>
<dbReference type="Proteomes" id="UP000183868">
    <property type="component" value="Chromosome"/>
</dbReference>
<proteinExistence type="predicted"/>
<protein>
    <submittedName>
        <fullName evidence="1">Uncharacterized protein</fullName>
    </submittedName>
</protein>
<organism evidence="1 2">
    <name type="scientific">Caldithrix abyssi DSM 13497</name>
    <dbReference type="NCBI Taxonomy" id="880073"/>
    <lineage>
        <taxon>Bacteria</taxon>
        <taxon>Pseudomonadati</taxon>
        <taxon>Calditrichota</taxon>
        <taxon>Calditrichia</taxon>
        <taxon>Calditrichales</taxon>
        <taxon>Calditrichaceae</taxon>
        <taxon>Caldithrix</taxon>
    </lineage>
</organism>
<sequence>MPLAQPPRFKIRLKPILLTDKQAGQTFRSIKGIKNKRRRQGNT</sequence>
<gene>
    <name evidence="1" type="ORF">Cabys_3683</name>
</gene>
<accession>A0A1J1CCI8</accession>